<dbReference type="AlphaFoldDB" id="A0A840S0Z4"/>
<feature type="transmembrane region" description="Helical" evidence="1">
    <location>
        <begin position="196"/>
        <end position="215"/>
    </location>
</feature>
<feature type="transmembrane region" description="Helical" evidence="1">
    <location>
        <begin position="100"/>
        <end position="121"/>
    </location>
</feature>
<dbReference type="OrthoDB" id="270162at2"/>
<dbReference type="Proteomes" id="UP000554837">
    <property type="component" value="Unassembled WGS sequence"/>
</dbReference>
<sequence length="253" mass="27258">MPIQFARQLTGSRRSIQADRRLGWLLAFVAGALNAGGFLAVRQYTSHVTGSLSSAADHAVLGHWDLVADGVIAVLAFLLGALCCALLVNLARRRQLRSEFAIVLLLEAGLILLFGLMGAWLSHHETLFVPMTVLLLCFIMGLQNAVITKLSNAVIRTTHMTGVVTDLGIELGRLLYVNRRELPGLEVRADRTRLRVLAGLLAAFSGGGLVGAWGFDRHGYVSTLPLAALVAALALMPALDDVRQWLKAAPPHD</sequence>
<evidence type="ECO:0000313" key="3">
    <source>
        <dbReference type="Proteomes" id="UP000554837"/>
    </source>
</evidence>
<evidence type="ECO:0000313" key="2">
    <source>
        <dbReference type="EMBL" id="MBB5202746.1"/>
    </source>
</evidence>
<dbReference type="PANTHER" id="PTHR37314">
    <property type="entry name" value="SLR0142 PROTEIN"/>
    <property type="match status" value="1"/>
</dbReference>
<keyword evidence="1" id="KW-0812">Transmembrane</keyword>
<feature type="transmembrane region" description="Helical" evidence="1">
    <location>
        <begin position="127"/>
        <end position="147"/>
    </location>
</feature>
<feature type="transmembrane region" description="Helical" evidence="1">
    <location>
        <begin position="221"/>
        <end position="239"/>
    </location>
</feature>
<dbReference type="InterPro" id="IPR010699">
    <property type="entry name" value="DUF1275"/>
</dbReference>
<name>A0A840S0Z4_9BURK</name>
<reference evidence="2 3" key="1">
    <citation type="submission" date="2020-08" db="EMBL/GenBank/DDBJ databases">
        <title>Genomic Encyclopedia of Type Strains, Phase IV (KMG-IV): sequencing the most valuable type-strain genomes for metagenomic binning, comparative biology and taxonomic classification.</title>
        <authorList>
            <person name="Goeker M."/>
        </authorList>
    </citation>
    <scope>NUCLEOTIDE SEQUENCE [LARGE SCALE GENOMIC DNA]</scope>
    <source>
        <strain evidence="2 3">DSM 23958</strain>
    </source>
</reference>
<protein>
    <submittedName>
        <fullName evidence="2">Uncharacterized membrane protein YoaK (UPF0700 family)</fullName>
    </submittedName>
</protein>
<gene>
    <name evidence="2" type="ORF">HNQ51_000039</name>
</gene>
<dbReference type="EMBL" id="JACHHO010000001">
    <property type="protein sequence ID" value="MBB5202746.1"/>
    <property type="molecule type" value="Genomic_DNA"/>
</dbReference>
<dbReference type="PANTHER" id="PTHR37314:SF4">
    <property type="entry name" value="UPF0700 TRANSMEMBRANE PROTEIN YOAK"/>
    <property type="match status" value="1"/>
</dbReference>
<proteinExistence type="predicted"/>
<keyword evidence="1" id="KW-1133">Transmembrane helix</keyword>
<feature type="transmembrane region" description="Helical" evidence="1">
    <location>
        <begin position="61"/>
        <end position="88"/>
    </location>
</feature>
<comment type="caution">
    <text evidence="2">The sequence shown here is derived from an EMBL/GenBank/DDBJ whole genome shotgun (WGS) entry which is preliminary data.</text>
</comment>
<keyword evidence="1" id="KW-0472">Membrane</keyword>
<organism evidence="2 3">
    <name type="scientific">Inhella inkyongensis</name>
    <dbReference type="NCBI Taxonomy" id="392593"/>
    <lineage>
        <taxon>Bacteria</taxon>
        <taxon>Pseudomonadati</taxon>
        <taxon>Pseudomonadota</taxon>
        <taxon>Betaproteobacteria</taxon>
        <taxon>Burkholderiales</taxon>
        <taxon>Sphaerotilaceae</taxon>
        <taxon>Inhella</taxon>
    </lineage>
</organism>
<keyword evidence="3" id="KW-1185">Reference proteome</keyword>
<accession>A0A840S0Z4</accession>
<dbReference type="Pfam" id="PF06912">
    <property type="entry name" value="DUF1275"/>
    <property type="match status" value="1"/>
</dbReference>
<evidence type="ECO:0000256" key="1">
    <source>
        <dbReference type="SAM" id="Phobius"/>
    </source>
</evidence>
<feature type="transmembrane region" description="Helical" evidence="1">
    <location>
        <begin position="21"/>
        <end position="41"/>
    </location>
</feature>
<dbReference type="RefSeq" id="WP_138858152.1">
    <property type="nucleotide sequence ID" value="NZ_CP040709.1"/>
</dbReference>